<keyword evidence="1" id="KW-0732">Signal</keyword>
<proteinExistence type="predicted"/>
<keyword evidence="3" id="KW-1185">Reference proteome</keyword>
<dbReference type="EMBL" id="JAINUG010000003">
    <property type="protein sequence ID" value="KAJ8417535.1"/>
    <property type="molecule type" value="Genomic_DNA"/>
</dbReference>
<reference evidence="2" key="1">
    <citation type="journal article" date="2023" name="Science">
        <title>Genome structures resolve the early diversification of teleost fishes.</title>
        <authorList>
            <person name="Parey E."/>
            <person name="Louis A."/>
            <person name="Montfort J."/>
            <person name="Bouchez O."/>
            <person name="Roques C."/>
            <person name="Iampietro C."/>
            <person name="Lluch J."/>
            <person name="Castinel A."/>
            <person name="Donnadieu C."/>
            <person name="Desvignes T."/>
            <person name="Floi Bucao C."/>
            <person name="Jouanno E."/>
            <person name="Wen M."/>
            <person name="Mejri S."/>
            <person name="Dirks R."/>
            <person name="Jansen H."/>
            <person name="Henkel C."/>
            <person name="Chen W.J."/>
            <person name="Zahm M."/>
            <person name="Cabau C."/>
            <person name="Klopp C."/>
            <person name="Thompson A.W."/>
            <person name="Robinson-Rechavi M."/>
            <person name="Braasch I."/>
            <person name="Lecointre G."/>
            <person name="Bobe J."/>
            <person name="Postlethwait J.H."/>
            <person name="Berthelot C."/>
            <person name="Roest Crollius H."/>
            <person name="Guiguen Y."/>
        </authorList>
    </citation>
    <scope>NUCLEOTIDE SEQUENCE</scope>
    <source>
        <strain evidence="2">NC1722</strain>
    </source>
</reference>
<evidence type="ECO:0000313" key="3">
    <source>
        <dbReference type="Proteomes" id="UP001221898"/>
    </source>
</evidence>
<dbReference type="InterPro" id="IPR042097">
    <property type="entry name" value="Aminopeptidase_N-like_N_sf"/>
</dbReference>
<gene>
    <name evidence="2" type="ORF">AAFF_G00223780</name>
</gene>
<feature type="chain" id="PRO_5042170860" evidence="1">
    <location>
        <begin position="25"/>
        <end position="80"/>
    </location>
</feature>
<accession>A0AAD7TAV9</accession>
<dbReference type="Proteomes" id="UP001221898">
    <property type="component" value="Unassembled WGS sequence"/>
</dbReference>
<dbReference type="AlphaFoldDB" id="A0AAD7TAV9"/>
<dbReference type="SUPFAM" id="SSF63737">
    <property type="entry name" value="Leukotriene A4 hydrolase N-terminal domain"/>
    <property type="match status" value="1"/>
</dbReference>
<feature type="signal peptide" evidence="1">
    <location>
        <begin position="1"/>
        <end position="24"/>
    </location>
</feature>
<evidence type="ECO:0000256" key="1">
    <source>
        <dbReference type="SAM" id="SignalP"/>
    </source>
</evidence>
<organism evidence="2 3">
    <name type="scientific">Aldrovandia affinis</name>
    <dbReference type="NCBI Taxonomy" id="143900"/>
    <lineage>
        <taxon>Eukaryota</taxon>
        <taxon>Metazoa</taxon>
        <taxon>Chordata</taxon>
        <taxon>Craniata</taxon>
        <taxon>Vertebrata</taxon>
        <taxon>Euteleostomi</taxon>
        <taxon>Actinopterygii</taxon>
        <taxon>Neopterygii</taxon>
        <taxon>Teleostei</taxon>
        <taxon>Notacanthiformes</taxon>
        <taxon>Halosauridae</taxon>
        <taxon>Aldrovandia</taxon>
    </lineage>
</organism>
<feature type="non-terminal residue" evidence="2">
    <location>
        <position position="80"/>
    </location>
</feature>
<comment type="caution">
    <text evidence="2">The sequence shown here is derived from an EMBL/GenBank/DDBJ whole genome shotgun (WGS) entry which is preliminary data.</text>
</comment>
<protein>
    <submittedName>
        <fullName evidence="2">Uncharacterized protein</fullName>
    </submittedName>
</protein>
<sequence>MEEIKNQHLMSLLRFAICFQLVLTCTSLMNETTNNQSFPWNKMRLPIYVVPTHYDLSIHPNLTTLNFTGFVRISIDVKQD</sequence>
<name>A0AAD7TAV9_9TELE</name>
<evidence type="ECO:0000313" key="2">
    <source>
        <dbReference type="EMBL" id="KAJ8417535.1"/>
    </source>
</evidence>
<dbReference type="Gene3D" id="2.60.40.1730">
    <property type="entry name" value="tricorn interacting facor f3 domain"/>
    <property type="match status" value="1"/>
</dbReference>